<feature type="transmembrane region" description="Helical" evidence="1">
    <location>
        <begin position="122"/>
        <end position="142"/>
    </location>
</feature>
<name>A0AAE0KPM6_9CHLO</name>
<keyword evidence="1" id="KW-0812">Transmembrane</keyword>
<keyword evidence="1" id="KW-0472">Membrane</keyword>
<protein>
    <submittedName>
        <fullName evidence="2">Uncharacterized protein</fullName>
    </submittedName>
</protein>
<feature type="transmembrane region" description="Helical" evidence="1">
    <location>
        <begin position="487"/>
        <end position="512"/>
    </location>
</feature>
<dbReference type="EMBL" id="LGRX02021976">
    <property type="protein sequence ID" value="KAK3256082.1"/>
    <property type="molecule type" value="Genomic_DNA"/>
</dbReference>
<feature type="transmembrane region" description="Helical" evidence="1">
    <location>
        <begin position="455"/>
        <end position="475"/>
    </location>
</feature>
<gene>
    <name evidence="2" type="ORF">CYMTET_34765</name>
</gene>
<evidence type="ECO:0000313" key="3">
    <source>
        <dbReference type="Proteomes" id="UP001190700"/>
    </source>
</evidence>
<evidence type="ECO:0000313" key="2">
    <source>
        <dbReference type="EMBL" id="KAK3256082.1"/>
    </source>
</evidence>
<keyword evidence="3" id="KW-1185">Reference proteome</keyword>
<organism evidence="2 3">
    <name type="scientific">Cymbomonas tetramitiformis</name>
    <dbReference type="NCBI Taxonomy" id="36881"/>
    <lineage>
        <taxon>Eukaryota</taxon>
        <taxon>Viridiplantae</taxon>
        <taxon>Chlorophyta</taxon>
        <taxon>Pyramimonadophyceae</taxon>
        <taxon>Pyramimonadales</taxon>
        <taxon>Pyramimonadaceae</taxon>
        <taxon>Cymbomonas</taxon>
    </lineage>
</organism>
<feature type="transmembrane region" description="Helical" evidence="1">
    <location>
        <begin position="423"/>
        <end position="443"/>
    </location>
</feature>
<dbReference type="Proteomes" id="UP001190700">
    <property type="component" value="Unassembled WGS sequence"/>
</dbReference>
<proteinExistence type="predicted"/>
<evidence type="ECO:0000256" key="1">
    <source>
        <dbReference type="SAM" id="Phobius"/>
    </source>
</evidence>
<accession>A0AAE0KPM6</accession>
<comment type="caution">
    <text evidence="2">The sequence shown here is derived from an EMBL/GenBank/DDBJ whole genome shotgun (WGS) entry which is preliminary data.</text>
</comment>
<reference evidence="2 3" key="1">
    <citation type="journal article" date="2015" name="Genome Biol. Evol.">
        <title>Comparative Genomics of a Bacterivorous Green Alga Reveals Evolutionary Causalities and Consequences of Phago-Mixotrophic Mode of Nutrition.</title>
        <authorList>
            <person name="Burns J.A."/>
            <person name="Paasch A."/>
            <person name="Narechania A."/>
            <person name="Kim E."/>
        </authorList>
    </citation>
    <scope>NUCLEOTIDE SEQUENCE [LARGE SCALE GENOMIC DNA]</scope>
    <source>
        <strain evidence="2 3">PLY_AMNH</strain>
    </source>
</reference>
<feature type="transmembrane region" description="Helical" evidence="1">
    <location>
        <begin position="59"/>
        <end position="79"/>
    </location>
</feature>
<dbReference type="PANTHER" id="PTHR11319:SF35">
    <property type="entry name" value="OUTER MEMBRANE PROTEIN PMPC-RELATED"/>
    <property type="match status" value="1"/>
</dbReference>
<feature type="transmembrane region" description="Helical" evidence="1">
    <location>
        <begin position="177"/>
        <end position="204"/>
    </location>
</feature>
<dbReference type="PANTHER" id="PTHR11319">
    <property type="entry name" value="G PROTEIN-COUPLED RECEPTOR-RELATED"/>
    <property type="match status" value="1"/>
</dbReference>
<dbReference type="AlphaFoldDB" id="A0AAE0KPM6"/>
<sequence>MCRMQVIGSYSQFNIDWPKDIDTVTSLVSDDSGASLLSGQYSLQHNLNCELYLDFFDRYYLQLLFSLMILSTFFVMHVASCRFIKDARSLQVPCLCRNATPMSIRGGLGCLFRGVARVSLQVFRMVTLKAAIFVFFIVYPMLSVQILRAFPCREINGVAYMVHDLSVECYTTRHAQLLLVGGVCGLALFICGVPLFFWGCMLAFKVPHVVRQKELDAQMANLLVYFAAQPLIDMPQHELMRRNLDPKSVEMVHAHFRGERLCCDKDRASALQFRYTRDKADATDTREPCLQSGTLSSSDHYEFKVAYVDPVPPGERYTTDIDHLIEPAKNGHPDLQPNECSQADMLLEYMAKQPNTEMRHFTSHWRLSLDRSEYLPATLKMERDAIIYIGFLFAAYRPEYWYFEIIETVRKLLFVSIPVLCDEIKLQLLLSGIVCIGYLSLLIHCKPNSSDLTHFVKLCHTYTLILYNMYGWMMLANVVDDSGANTTAGSVLAALLALAIAVPCFLTASLLYQSLAVEISAMFQWIGRYLDSGNKGEKKVETIDIDIDGS</sequence>
<keyword evidence="1" id="KW-1133">Transmembrane helix</keyword>